<keyword evidence="2" id="KW-0238">DNA-binding</keyword>
<dbReference type="InterPro" id="IPR009057">
    <property type="entry name" value="Homeodomain-like_sf"/>
</dbReference>
<dbReference type="AlphaFoldDB" id="A0A4Y2JNP2"/>
<dbReference type="Proteomes" id="UP000499080">
    <property type="component" value="Unassembled WGS sequence"/>
</dbReference>
<evidence type="ECO:0000256" key="2">
    <source>
        <dbReference type="ARBA" id="ARBA00023125"/>
    </source>
</evidence>
<dbReference type="GO" id="GO:0003677">
    <property type="term" value="F:DNA binding"/>
    <property type="evidence" value="ECO:0007669"/>
    <property type="project" value="UniProtKB-KW"/>
</dbReference>
<dbReference type="SUPFAM" id="SSF46689">
    <property type="entry name" value="Homeodomain-like"/>
    <property type="match status" value="1"/>
</dbReference>
<evidence type="ECO:0000259" key="3">
    <source>
        <dbReference type="Pfam" id="PF03221"/>
    </source>
</evidence>
<evidence type="ECO:0000313" key="4">
    <source>
        <dbReference type="EMBL" id="GBM91544.1"/>
    </source>
</evidence>
<proteinExistence type="predicted"/>
<dbReference type="Gene3D" id="1.10.10.60">
    <property type="entry name" value="Homeodomain-like"/>
    <property type="match status" value="1"/>
</dbReference>
<name>A0A4Y2JNP2_ARAVE</name>
<dbReference type="GO" id="GO:0005634">
    <property type="term" value="C:nucleus"/>
    <property type="evidence" value="ECO:0007669"/>
    <property type="project" value="UniProtKB-SubCell"/>
</dbReference>
<gene>
    <name evidence="4" type="ORF">AVEN_83471_1</name>
</gene>
<dbReference type="InterPro" id="IPR006600">
    <property type="entry name" value="HTH_CenpB_DNA-bd_dom"/>
</dbReference>
<keyword evidence="5" id="KW-1185">Reference proteome</keyword>
<dbReference type="Pfam" id="PF03221">
    <property type="entry name" value="HTH_Tnp_Tc5"/>
    <property type="match status" value="1"/>
</dbReference>
<dbReference type="EMBL" id="BGPR01003713">
    <property type="protein sequence ID" value="GBM91544.1"/>
    <property type="molecule type" value="Genomic_DNA"/>
</dbReference>
<evidence type="ECO:0000313" key="5">
    <source>
        <dbReference type="Proteomes" id="UP000499080"/>
    </source>
</evidence>
<accession>A0A4Y2JNP2</accession>
<feature type="domain" description="HTH CENPB-type" evidence="3">
    <location>
        <begin position="6"/>
        <end position="51"/>
    </location>
</feature>
<comment type="subcellular location">
    <subcellularLocation>
        <location evidence="1">Nucleus</location>
    </subcellularLocation>
</comment>
<comment type="caution">
    <text evidence="4">The sequence shown here is derived from an EMBL/GenBank/DDBJ whole genome shotgun (WGS) entry which is preliminary data.</text>
</comment>
<reference evidence="4 5" key="1">
    <citation type="journal article" date="2019" name="Sci. Rep.">
        <title>Orb-weaving spider Araneus ventricosus genome elucidates the spidroin gene catalogue.</title>
        <authorList>
            <person name="Kono N."/>
            <person name="Nakamura H."/>
            <person name="Ohtoshi R."/>
            <person name="Moran D.A.P."/>
            <person name="Shinohara A."/>
            <person name="Yoshida Y."/>
            <person name="Fujiwara M."/>
            <person name="Mori M."/>
            <person name="Tomita M."/>
            <person name="Arakawa K."/>
        </authorList>
    </citation>
    <scope>NUCLEOTIDE SEQUENCE [LARGE SCALE GENOMIC DNA]</scope>
</reference>
<organism evidence="4 5">
    <name type="scientific">Araneus ventricosus</name>
    <name type="common">Orbweaver spider</name>
    <name type="synonym">Epeira ventricosa</name>
    <dbReference type="NCBI Taxonomy" id="182803"/>
    <lineage>
        <taxon>Eukaryota</taxon>
        <taxon>Metazoa</taxon>
        <taxon>Ecdysozoa</taxon>
        <taxon>Arthropoda</taxon>
        <taxon>Chelicerata</taxon>
        <taxon>Arachnida</taxon>
        <taxon>Araneae</taxon>
        <taxon>Araneomorphae</taxon>
        <taxon>Entelegynae</taxon>
        <taxon>Araneoidea</taxon>
        <taxon>Araneidae</taxon>
        <taxon>Araneus</taxon>
    </lineage>
</organism>
<evidence type="ECO:0000256" key="1">
    <source>
        <dbReference type="ARBA" id="ARBA00004123"/>
    </source>
</evidence>
<protein>
    <recommendedName>
        <fullName evidence="3">HTH CENPB-type domain-containing protein</fullName>
    </recommendedName>
</protein>
<sequence length="96" mass="10797">MRTSTYEDLGKAMVLWFNQQRAAGIPVSGAVCAAKAKRFFEEFKIPVDFNASSVRKHLEDVGLPQKAVLLLDNATRHPPEEILKLEEKIRKMGISL</sequence>